<dbReference type="EMBL" id="MRZV01000065">
    <property type="protein sequence ID" value="PIK60118.1"/>
    <property type="molecule type" value="Genomic_DNA"/>
</dbReference>
<name>A0A2G8LIN1_STIJA</name>
<dbReference type="AlphaFoldDB" id="A0A2G8LIN1"/>
<dbReference type="OrthoDB" id="5946457at2759"/>
<gene>
    <name evidence="1" type="ORF">BSL78_02932</name>
</gene>
<proteinExistence type="predicted"/>
<evidence type="ECO:0000313" key="1">
    <source>
        <dbReference type="EMBL" id="PIK60118.1"/>
    </source>
</evidence>
<dbReference type="Proteomes" id="UP000230750">
    <property type="component" value="Unassembled WGS sequence"/>
</dbReference>
<keyword evidence="2" id="KW-1185">Reference proteome</keyword>
<sequence>MLERLRSGDSPMTNHCEIVPIRDHAEERESISANIQPQADTKEYQPGVTSLEYHLLQHGIIDGVCLISKLGQILYQYGVLVELTESKVSQFLLHFTNSKDEDADQLMQRGFCVTLKGAPVTLHINKKTKSSVYAVAGGSQMALLVGNLPHGVLLCTHVPTNKTAGQAIKQFEQLSDFSSDFYRFFDVTSLQNVVSLEPLRFEVGIRIFYCIHYIHYHKPHSSALNRKNRTVFR</sequence>
<reference evidence="1 2" key="1">
    <citation type="journal article" date="2017" name="PLoS Biol.">
        <title>The sea cucumber genome provides insights into morphological evolution and visceral regeneration.</title>
        <authorList>
            <person name="Zhang X."/>
            <person name="Sun L."/>
            <person name="Yuan J."/>
            <person name="Sun Y."/>
            <person name="Gao Y."/>
            <person name="Zhang L."/>
            <person name="Li S."/>
            <person name="Dai H."/>
            <person name="Hamel J.F."/>
            <person name="Liu C."/>
            <person name="Yu Y."/>
            <person name="Liu S."/>
            <person name="Lin W."/>
            <person name="Guo K."/>
            <person name="Jin S."/>
            <person name="Xu P."/>
            <person name="Storey K.B."/>
            <person name="Huan P."/>
            <person name="Zhang T."/>
            <person name="Zhou Y."/>
            <person name="Zhang J."/>
            <person name="Lin C."/>
            <person name="Li X."/>
            <person name="Xing L."/>
            <person name="Huo D."/>
            <person name="Sun M."/>
            <person name="Wang L."/>
            <person name="Mercier A."/>
            <person name="Li F."/>
            <person name="Yang H."/>
            <person name="Xiang J."/>
        </authorList>
    </citation>
    <scope>NUCLEOTIDE SEQUENCE [LARGE SCALE GENOMIC DNA]</scope>
    <source>
        <strain evidence="1">Shaxun</strain>
        <tissue evidence="1">Muscle</tissue>
    </source>
</reference>
<accession>A0A2G8LIN1</accession>
<organism evidence="1 2">
    <name type="scientific">Stichopus japonicus</name>
    <name type="common">Sea cucumber</name>
    <dbReference type="NCBI Taxonomy" id="307972"/>
    <lineage>
        <taxon>Eukaryota</taxon>
        <taxon>Metazoa</taxon>
        <taxon>Echinodermata</taxon>
        <taxon>Eleutherozoa</taxon>
        <taxon>Echinozoa</taxon>
        <taxon>Holothuroidea</taxon>
        <taxon>Aspidochirotacea</taxon>
        <taxon>Aspidochirotida</taxon>
        <taxon>Stichopodidae</taxon>
        <taxon>Apostichopus</taxon>
    </lineage>
</organism>
<protein>
    <submittedName>
        <fullName evidence="1">Uncharacterized protein</fullName>
    </submittedName>
</protein>
<comment type="caution">
    <text evidence="1">The sequence shown here is derived from an EMBL/GenBank/DDBJ whole genome shotgun (WGS) entry which is preliminary data.</text>
</comment>
<evidence type="ECO:0000313" key="2">
    <source>
        <dbReference type="Proteomes" id="UP000230750"/>
    </source>
</evidence>